<keyword evidence="3" id="KW-1185">Reference proteome</keyword>
<feature type="compositionally biased region" description="Basic and acidic residues" evidence="1">
    <location>
        <begin position="448"/>
        <end position="461"/>
    </location>
</feature>
<protein>
    <submittedName>
        <fullName evidence="2">Uncharacterized protein</fullName>
    </submittedName>
</protein>
<accession>A0A9P4UBH3</accession>
<proteinExistence type="predicted"/>
<sequence length="609" mass="70329">MAQCTHARVNQLSRAARQLQLKPSFTTVNFEEAHGPLPPILYTDRWLHIIPIFRGRNRWIVPGLWDRALDTDIAVVNARARSDMRSVAIREADYIIALRRLRTSQPHERLLNEKLASLHRGEYLIERGVLLIRLLTQDIRSIADWFFSTPPHVCGPLENLHEQIMSDLIDLEHAVKIFSNVLRVRLNELLGATTMQHMAAMHKLENPLRQEFDKRHAMQKSVRFIWKQTRPAGDFSSTLQDEEHEFYVNTQRNMFGDLDALMAHEETQKKLALDHSPARWISTSFTTYFEHVMQHQWASLYRQLYSTMKLKFRDDMSPHQNDLRTHAHTSFRRIIEKQGYHLPHPYGRNGCHSQGLFTLVRELQWIRTYRIERFPESVDEEDIRLARGLHTRMRKLIFSRARTENERGYRASVREEERLARESGDGMRQGLHRNTDNSSRRHTQATADARRPQESFERESGVESSRSLATAEQSQRKVPALVMAFQALKASQSAQVKTLAQRSNSSSAPKERKMEPQMAVSRTKEPGVRFPSAGRESEPVLAGRERLEIPKFISNVAPKARHKGTPRATSNIATTKTRRSTPSKAQKVGVGTRLANILHAQNTLADKQR</sequence>
<reference evidence="2" key="1">
    <citation type="journal article" date="2020" name="Stud. Mycol.">
        <title>101 Dothideomycetes genomes: a test case for predicting lifestyles and emergence of pathogens.</title>
        <authorList>
            <person name="Haridas S."/>
            <person name="Albert R."/>
            <person name="Binder M."/>
            <person name="Bloem J."/>
            <person name="Labutti K."/>
            <person name="Salamov A."/>
            <person name="Andreopoulos B."/>
            <person name="Baker S."/>
            <person name="Barry K."/>
            <person name="Bills G."/>
            <person name="Bluhm B."/>
            <person name="Cannon C."/>
            <person name="Castanera R."/>
            <person name="Culley D."/>
            <person name="Daum C."/>
            <person name="Ezra D."/>
            <person name="Gonzalez J."/>
            <person name="Henrissat B."/>
            <person name="Kuo A."/>
            <person name="Liang C."/>
            <person name="Lipzen A."/>
            <person name="Lutzoni F."/>
            <person name="Magnuson J."/>
            <person name="Mondo S."/>
            <person name="Nolan M."/>
            <person name="Ohm R."/>
            <person name="Pangilinan J."/>
            <person name="Park H.-J."/>
            <person name="Ramirez L."/>
            <person name="Alfaro M."/>
            <person name="Sun H."/>
            <person name="Tritt A."/>
            <person name="Yoshinaga Y."/>
            <person name="Zwiers L.-H."/>
            <person name="Turgeon B."/>
            <person name="Goodwin S."/>
            <person name="Spatafora J."/>
            <person name="Crous P."/>
            <person name="Grigoriev I."/>
        </authorList>
    </citation>
    <scope>NUCLEOTIDE SEQUENCE</scope>
    <source>
        <strain evidence="2">CBS 690.94</strain>
    </source>
</reference>
<dbReference type="OrthoDB" id="3781306at2759"/>
<feature type="region of interest" description="Disordered" evidence="1">
    <location>
        <begin position="407"/>
        <end position="475"/>
    </location>
</feature>
<organism evidence="2 3">
    <name type="scientific">Karstenula rhodostoma CBS 690.94</name>
    <dbReference type="NCBI Taxonomy" id="1392251"/>
    <lineage>
        <taxon>Eukaryota</taxon>
        <taxon>Fungi</taxon>
        <taxon>Dikarya</taxon>
        <taxon>Ascomycota</taxon>
        <taxon>Pezizomycotina</taxon>
        <taxon>Dothideomycetes</taxon>
        <taxon>Pleosporomycetidae</taxon>
        <taxon>Pleosporales</taxon>
        <taxon>Massarineae</taxon>
        <taxon>Didymosphaeriaceae</taxon>
        <taxon>Karstenula</taxon>
    </lineage>
</organism>
<dbReference type="Proteomes" id="UP000799764">
    <property type="component" value="Unassembled WGS sequence"/>
</dbReference>
<feature type="compositionally biased region" description="Polar residues" evidence="1">
    <location>
        <begin position="462"/>
        <end position="473"/>
    </location>
</feature>
<dbReference type="EMBL" id="MU001502">
    <property type="protein sequence ID" value="KAF2443318.1"/>
    <property type="molecule type" value="Genomic_DNA"/>
</dbReference>
<feature type="region of interest" description="Disordered" evidence="1">
    <location>
        <begin position="559"/>
        <end position="589"/>
    </location>
</feature>
<evidence type="ECO:0000313" key="3">
    <source>
        <dbReference type="Proteomes" id="UP000799764"/>
    </source>
</evidence>
<name>A0A9P4UBH3_9PLEO</name>
<feature type="region of interest" description="Disordered" evidence="1">
    <location>
        <begin position="493"/>
        <end position="539"/>
    </location>
</feature>
<comment type="caution">
    <text evidence="2">The sequence shown here is derived from an EMBL/GenBank/DDBJ whole genome shotgun (WGS) entry which is preliminary data.</text>
</comment>
<feature type="compositionally biased region" description="Basic and acidic residues" evidence="1">
    <location>
        <begin position="407"/>
        <end position="425"/>
    </location>
</feature>
<evidence type="ECO:0000256" key="1">
    <source>
        <dbReference type="SAM" id="MobiDB-lite"/>
    </source>
</evidence>
<evidence type="ECO:0000313" key="2">
    <source>
        <dbReference type="EMBL" id="KAF2443318.1"/>
    </source>
</evidence>
<gene>
    <name evidence="2" type="ORF">P171DRAFT_35470</name>
</gene>
<feature type="compositionally biased region" description="Polar residues" evidence="1">
    <location>
        <begin position="493"/>
        <end position="508"/>
    </location>
</feature>
<dbReference type="AlphaFoldDB" id="A0A9P4UBH3"/>